<dbReference type="PROSITE" id="PS51257">
    <property type="entry name" value="PROKAR_LIPOPROTEIN"/>
    <property type="match status" value="1"/>
</dbReference>
<keyword evidence="3" id="KW-1185">Reference proteome</keyword>
<gene>
    <name evidence="2" type="ORF">NEZAVI_LOCUS5722</name>
</gene>
<dbReference type="AlphaFoldDB" id="A0A9P0H4Z7"/>
<organism evidence="2 3">
    <name type="scientific">Nezara viridula</name>
    <name type="common">Southern green stink bug</name>
    <name type="synonym">Cimex viridulus</name>
    <dbReference type="NCBI Taxonomy" id="85310"/>
    <lineage>
        <taxon>Eukaryota</taxon>
        <taxon>Metazoa</taxon>
        <taxon>Ecdysozoa</taxon>
        <taxon>Arthropoda</taxon>
        <taxon>Hexapoda</taxon>
        <taxon>Insecta</taxon>
        <taxon>Pterygota</taxon>
        <taxon>Neoptera</taxon>
        <taxon>Paraneoptera</taxon>
        <taxon>Hemiptera</taxon>
        <taxon>Heteroptera</taxon>
        <taxon>Panheteroptera</taxon>
        <taxon>Pentatomomorpha</taxon>
        <taxon>Pentatomoidea</taxon>
        <taxon>Pentatomidae</taxon>
        <taxon>Pentatominae</taxon>
        <taxon>Nezara</taxon>
    </lineage>
</organism>
<evidence type="ECO:0000313" key="2">
    <source>
        <dbReference type="EMBL" id="CAH1395447.1"/>
    </source>
</evidence>
<keyword evidence="1" id="KW-1133">Transmembrane helix</keyword>
<evidence type="ECO:0000313" key="3">
    <source>
        <dbReference type="Proteomes" id="UP001152798"/>
    </source>
</evidence>
<keyword evidence="1" id="KW-0472">Membrane</keyword>
<reference evidence="2" key="1">
    <citation type="submission" date="2022-01" db="EMBL/GenBank/DDBJ databases">
        <authorList>
            <person name="King R."/>
        </authorList>
    </citation>
    <scope>NUCLEOTIDE SEQUENCE</scope>
</reference>
<name>A0A9P0H4Z7_NEZVI</name>
<feature type="transmembrane region" description="Helical" evidence="1">
    <location>
        <begin position="34"/>
        <end position="52"/>
    </location>
</feature>
<sequence>MSEAASKLISNTMLLFSSCLGLKTTPRSMGYARCAFKLYTVSSVIGTFSALFSSPVLNDLDETIWVWCYCLGIPLLACDLCVLSEYAPDPAPLHLAIPLYTLVSYHYFPEHVDPLLLSISHSISILFLSVCSACEGHLCGYALAFLHFFTMWRMDSDEKAHIDWTTHMTMSNFLALNVIEWIIEEKRE</sequence>
<dbReference type="Proteomes" id="UP001152798">
    <property type="component" value="Chromosome 3"/>
</dbReference>
<protein>
    <submittedName>
        <fullName evidence="2">Uncharacterized protein</fullName>
    </submittedName>
</protein>
<feature type="transmembrane region" description="Helical" evidence="1">
    <location>
        <begin position="91"/>
        <end position="108"/>
    </location>
</feature>
<accession>A0A9P0H4Z7</accession>
<dbReference type="OrthoDB" id="6599793at2759"/>
<keyword evidence="1" id="KW-0812">Transmembrane</keyword>
<feature type="transmembrane region" description="Helical" evidence="1">
    <location>
        <begin position="64"/>
        <end position="84"/>
    </location>
</feature>
<dbReference type="EMBL" id="OV725079">
    <property type="protein sequence ID" value="CAH1395447.1"/>
    <property type="molecule type" value="Genomic_DNA"/>
</dbReference>
<evidence type="ECO:0000256" key="1">
    <source>
        <dbReference type="SAM" id="Phobius"/>
    </source>
</evidence>
<feature type="transmembrane region" description="Helical" evidence="1">
    <location>
        <begin position="123"/>
        <end position="149"/>
    </location>
</feature>
<proteinExistence type="predicted"/>